<evidence type="ECO:0000313" key="1">
    <source>
        <dbReference type="EMBL" id="ONI38583.1"/>
    </source>
</evidence>
<name>A0ACC8X9F6_9FIRM</name>
<organism evidence="1 2">
    <name type="scientific">Candidatus Epulonipiscium fishelsonii</name>
    <dbReference type="NCBI Taxonomy" id="77094"/>
    <lineage>
        <taxon>Bacteria</taxon>
        <taxon>Bacillati</taxon>
        <taxon>Bacillota</taxon>
        <taxon>Clostridia</taxon>
        <taxon>Lachnospirales</taxon>
        <taxon>Lachnospiraceae</taxon>
        <taxon>Candidatus Epulonipiscium</taxon>
    </lineage>
</organism>
<reference evidence="1" key="1">
    <citation type="submission" date="2016-08" db="EMBL/GenBank/DDBJ databases">
        <authorList>
            <person name="Ngugi D.K."/>
            <person name="Miyake S."/>
            <person name="Stingl U."/>
        </authorList>
    </citation>
    <scope>NUCLEOTIDE SEQUENCE</scope>
    <source>
        <strain evidence="1">SCG-B11WGA-EpuloA1</strain>
    </source>
</reference>
<keyword evidence="2" id="KW-1185">Reference proteome</keyword>
<comment type="caution">
    <text evidence="1">The sequence shown here is derived from an EMBL/GenBank/DDBJ whole genome shotgun (WGS) entry which is preliminary data.</text>
</comment>
<proteinExistence type="predicted"/>
<accession>A0ACC8X9F6</accession>
<sequence length="372" mass="42009">MKILLATMSFDIGGVETHILELAQGLKAVGFSPVVASNGGIFEKDLKQFNIKHYRVPLHDKNFINMWKSYWLLKKIIEKEGFDVVHAHARIPAFILGILRKHIEFPFVTSVHAPYSTAMLYKLNSNWGEASLTVSEDLKKYLIKNYKFAPKDILVTINGISIDKFRANINVDDIKKEFNINTSKKIIGHVSRLDKDRNLAAKQLVRVAKTIYKKHPNTQIVIVGDGDEYEMIKSKAEKVNTELGINYVIMTGPRADINKFTAISDIFVGVSRAALEAMSAECPCILAGNEGYIGIFSKENLKSAIASNFTCRGEQKSTSNLLIKDIFKLLNTPQPKLDKLGEYGREVIKEYYSVERMTQDNIKLYKKVLSKV</sequence>
<evidence type="ECO:0000313" key="2">
    <source>
        <dbReference type="Proteomes" id="UP000188605"/>
    </source>
</evidence>
<gene>
    <name evidence="1" type="ORF">AN396_10335</name>
</gene>
<dbReference type="Proteomes" id="UP000188605">
    <property type="component" value="Unassembled WGS sequence"/>
</dbReference>
<protein>
    <submittedName>
        <fullName evidence="1">Uncharacterized protein</fullName>
    </submittedName>
</protein>
<dbReference type="EMBL" id="LJDB01000083">
    <property type="protein sequence ID" value="ONI38583.1"/>
    <property type="molecule type" value="Genomic_DNA"/>
</dbReference>